<protein>
    <submittedName>
        <fullName evidence="1">ClpP/crotonase-like domain-containing protein</fullName>
    </submittedName>
</protein>
<dbReference type="GO" id="GO:0006635">
    <property type="term" value="P:fatty acid beta-oxidation"/>
    <property type="evidence" value="ECO:0007669"/>
    <property type="project" value="TreeGrafter"/>
</dbReference>
<dbReference type="CDD" id="cd06558">
    <property type="entry name" value="crotonase-like"/>
    <property type="match status" value="1"/>
</dbReference>
<keyword evidence="2" id="KW-1185">Reference proteome</keyword>
<comment type="caution">
    <text evidence="1">The sequence shown here is derived from an EMBL/GenBank/DDBJ whole genome shotgun (WGS) entry which is preliminary data.</text>
</comment>
<dbReference type="PANTHER" id="PTHR11941">
    <property type="entry name" value="ENOYL-COA HYDRATASE-RELATED"/>
    <property type="match status" value="1"/>
</dbReference>
<dbReference type="GO" id="GO:0004165">
    <property type="term" value="F:delta(3)-delta(2)-enoyl-CoA isomerase activity"/>
    <property type="evidence" value="ECO:0007669"/>
    <property type="project" value="TreeGrafter"/>
</dbReference>
<dbReference type="SUPFAM" id="SSF52096">
    <property type="entry name" value="ClpP/crotonase"/>
    <property type="match status" value="1"/>
</dbReference>
<organism evidence="1 2">
    <name type="scientific">Stachybotrys elegans</name>
    <dbReference type="NCBI Taxonomy" id="80388"/>
    <lineage>
        <taxon>Eukaryota</taxon>
        <taxon>Fungi</taxon>
        <taxon>Dikarya</taxon>
        <taxon>Ascomycota</taxon>
        <taxon>Pezizomycotina</taxon>
        <taxon>Sordariomycetes</taxon>
        <taxon>Hypocreomycetidae</taxon>
        <taxon>Hypocreales</taxon>
        <taxon>Stachybotryaceae</taxon>
        <taxon>Stachybotrys</taxon>
    </lineage>
</organism>
<name>A0A8K0SZ18_9HYPO</name>
<proteinExistence type="predicted"/>
<dbReference type="Proteomes" id="UP000813444">
    <property type="component" value="Unassembled WGS sequence"/>
</dbReference>
<dbReference type="OrthoDB" id="1696280at2759"/>
<dbReference type="EMBL" id="JAGPNK010000005">
    <property type="protein sequence ID" value="KAH7320806.1"/>
    <property type="molecule type" value="Genomic_DNA"/>
</dbReference>
<reference evidence="1" key="1">
    <citation type="journal article" date="2021" name="Nat. Commun.">
        <title>Genetic determinants of endophytism in the Arabidopsis root mycobiome.</title>
        <authorList>
            <person name="Mesny F."/>
            <person name="Miyauchi S."/>
            <person name="Thiergart T."/>
            <person name="Pickel B."/>
            <person name="Atanasova L."/>
            <person name="Karlsson M."/>
            <person name="Huettel B."/>
            <person name="Barry K.W."/>
            <person name="Haridas S."/>
            <person name="Chen C."/>
            <person name="Bauer D."/>
            <person name="Andreopoulos W."/>
            <person name="Pangilinan J."/>
            <person name="LaButti K."/>
            <person name="Riley R."/>
            <person name="Lipzen A."/>
            <person name="Clum A."/>
            <person name="Drula E."/>
            <person name="Henrissat B."/>
            <person name="Kohler A."/>
            <person name="Grigoriev I.V."/>
            <person name="Martin F.M."/>
            <person name="Hacquard S."/>
        </authorList>
    </citation>
    <scope>NUCLEOTIDE SEQUENCE</scope>
    <source>
        <strain evidence="1">MPI-CAGE-CH-0235</strain>
    </source>
</reference>
<accession>A0A8K0SZ18</accession>
<sequence length="274" mass="30095">MSLFTVPIAATPPAHPGGAIVCTQPAPAVYLLTFTSPADNRLTTSFCKALLAALDVLEFGPYKPGVVVTTSGIPKFYSNGLDLEHAIATEGYWALMYSVWKRLLTYPMPTLALLNGHAFAGGLMLAMAHDYRLAPSPKGFLCVNELLFGAPLKPPMAAIFRHKLPPSTFRTLVLEAHRYDAQQALDAGIVDGIASSLGDALAFIASRQLTDKPKSGIYPVLKAEMHHQLIAFLDQPGLDADEARFQDTQKREHERKEFGKVWYEQWQKDTKAKL</sequence>
<dbReference type="Gene3D" id="3.90.226.10">
    <property type="entry name" value="2-enoyl-CoA Hydratase, Chain A, domain 1"/>
    <property type="match status" value="1"/>
</dbReference>
<dbReference type="GO" id="GO:0005777">
    <property type="term" value="C:peroxisome"/>
    <property type="evidence" value="ECO:0007669"/>
    <property type="project" value="TreeGrafter"/>
</dbReference>
<evidence type="ECO:0000313" key="2">
    <source>
        <dbReference type="Proteomes" id="UP000813444"/>
    </source>
</evidence>
<dbReference type="InterPro" id="IPR029045">
    <property type="entry name" value="ClpP/crotonase-like_dom_sf"/>
</dbReference>
<evidence type="ECO:0000313" key="1">
    <source>
        <dbReference type="EMBL" id="KAH7320806.1"/>
    </source>
</evidence>
<dbReference type="PANTHER" id="PTHR11941:SF75">
    <property type="entry name" value="ENOYL-COA HYDRATASE_ISOMERASE FAMILY PROTEIN"/>
    <property type="match status" value="1"/>
</dbReference>
<gene>
    <name evidence="1" type="ORF">B0I35DRAFT_427804</name>
</gene>
<dbReference type="AlphaFoldDB" id="A0A8K0SZ18"/>
<dbReference type="InterPro" id="IPR001753">
    <property type="entry name" value="Enoyl-CoA_hydra/iso"/>
</dbReference>
<dbReference type="Pfam" id="PF00378">
    <property type="entry name" value="ECH_1"/>
    <property type="match status" value="1"/>
</dbReference>